<name>A0A2R5G0X5_9STRA</name>
<gene>
    <name evidence="1" type="ORF">FCC1311_001682</name>
</gene>
<dbReference type="OrthoDB" id="413520at2759"/>
<dbReference type="GO" id="GO:0008168">
    <property type="term" value="F:methyltransferase activity"/>
    <property type="evidence" value="ECO:0007669"/>
    <property type="project" value="UniProtKB-KW"/>
</dbReference>
<dbReference type="InParanoid" id="A0A2R5G0X5"/>
<dbReference type="GO" id="GO:0032259">
    <property type="term" value="P:methylation"/>
    <property type="evidence" value="ECO:0007669"/>
    <property type="project" value="UniProtKB-KW"/>
</dbReference>
<reference evidence="1 2" key="1">
    <citation type="submission" date="2017-12" db="EMBL/GenBank/DDBJ databases">
        <title>Sequencing, de novo assembly and annotation of complete genome of a new Thraustochytrid species, strain FCC1311.</title>
        <authorList>
            <person name="Sedici K."/>
            <person name="Godart F."/>
            <person name="Aiese Cigliano R."/>
            <person name="Sanseverino W."/>
            <person name="Barakat M."/>
            <person name="Ortet P."/>
            <person name="Marechal E."/>
            <person name="Cagnac O."/>
            <person name="Amato A."/>
        </authorList>
    </citation>
    <scope>NUCLEOTIDE SEQUENCE [LARGE SCALE GENOMIC DNA]</scope>
</reference>
<dbReference type="Gene3D" id="3.40.50.150">
    <property type="entry name" value="Vaccinia Virus protein VP39"/>
    <property type="match status" value="1"/>
</dbReference>
<evidence type="ECO:0000313" key="1">
    <source>
        <dbReference type="EMBL" id="GBG23949.1"/>
    </source>
</evidence>
<dbReference type="PANTHER" id="PTHR14614">
    <property type="entry name" value="HEPATOCELLULAR CARCINOMA-ASSOCIATED ANTIGEN"/>
    <property type="match status" value="1"/>
</dbReference>
<dbReference type="SUPFAM" id="SSF53335">
    <property type="entry name" value="S-adenosyl-L-methionine-dependent methyltransferases"/>
    <property type="match status" value="1"/>
</dbReference>
<keyword evidence="1" id="KW-0489">Methyltransferase</keyword>
<organism evidence="1 2">
    <name type="scientific">Hondaea fermentalgiana</name>
    <dbReference type="NCBI Taxonomy" id="2315210"/>
    <lineage>
        <taxon>Eukaryota</taxon>
        <taxon>Sar</taxon>
        <taxon>Stramenopiles</taxon>
        <taxon>Bigyra</taxon>
        <taxon>Labyrinthulomycetes</taxon>
        <taxon>Thraustochytrida</taxon>
        <taxon>Thraustochytriidae</taxon>
        <taxon>Hondaea</taxon>
    </lineage>
</organism>
<accession>A0A2R5G0X5</accession>
<dbReference type="Pfam" id="PF10294">
    <property type="entry name" value="Methyltransf_16"/>
    <property type="match status" value="1"/>
</dbReference>
<keyword evidence="2" id="KW-1185">Reference proteome</keyword>
<protein>
    <submittedName>
        <fullName evidence="1">Protein N-lysine methyltransferase METTL21A</fullName>
    </submittedName>
</protein>
<dbReference type="Proteomes" id="UP000241890">
    <property type="component" value="Unassembled WGS sequence"/>
</dbReference>
<dbReference type="EMBL" id="BEYU01000001">
    <property type="protein sequence ID" value="GBG23949.1"/>
    <property type="molecule type" value="Genomic_DNA"/>
</dbReference>
<keyword evidence="1" id="KW-0808">Transferase</keyword>
<dbReference type="InterPro" id="IPR029063">
    <property type="entry name" value="SAM-dependent_MTases_sf"/>
</dbReference>
<comment type="caution">
    <text evidence="1">The sequence shown here is derived from an EMBL/GenBank/DDBJ whole genome shotgun (WGS) entry which is preliminary data.</text>
</comment>
<dbReference type="AlphaFoldDB" id="A0A2R5G0X5"/>
<evidence type="ECO:0000313" key="2">
    <source>
        <dbReference type="Proteomes" id="UP000241890"/>
    </source>
</evidence>
<sequence>MTELERRDGAAERAEEAKKATLERGGVAYTLLTRRGQEQESAATASATDDEILAKAKENKSGTEQEVESLEDFTARVRTAIRVEEQSLTHSKVALWQDGKMLELELTFPEESIQPIFSGACWAGTVVWPAALLLCEHLKTMADTVKDQRVLELGSGLGVPGMVCQLLGAKEVILTEQDPLPELLRRNVDANFANDAPRPLVDTLDWEEPEESSTNAQEPFDLILISDCVYQELYGDSWRALADCIKALSRPKRATLTLNALERRKADGVDEFLAYCREIGVCHKRIQTLMGPENEQLELYEMWTE</sequence>
<dbReference type="PANTHER" id="PTHR14614:SF123">
    <property type="entry name" value="OS04G0645500 PROTEIN"/>
    <property type="match status" value="1"/>
</dbReference>
<dbReference type="InterPro" id="IPR019410">
    <property type="entry name" value="Methyltransf_16"/>
</dbReference>
<proteinExistence type="predicted"/>
<dbReference type="CDD" id="cd02440">
    <property type="entry name" value="AdoMet_MTases"/>
    <property type="match status" value="1"/>
</dbReference>